<organism evidence="2 3">
    <name type="scientific">Kribbella qitaiheensis</name>
    <dbReference type="NCBI Taxonomy" id="1544730"/>
    <lineage>
        <taxon>Bacteria</taxon>
        <taxon>Bacillati</taxon>
        <taxon>Actinomycetota</taxon>
        <taxon>Actinomycetes</taxon>
        <taxon>Propionibacteriales</taxon>
        <taxon>Kribbellaceae</taxon>
        <taxon>Kribbella</taxon>
    </lineage>
</organism>
<dbReference type="AlphaFoldDB" id="A0A7G6X8N1"/>
<evidence type="ECO:0000313" key="2">
    <source>
        <dbReference type="EMBL" id="QNE22596.1"/>
    </source>
</evidence>
<accession>A0A7G6X8N1</accession>
<dbReference type="EMBL" id="CP043661">
    <property type="protein sequence ID" value="QNE22596.1"/>
    <property type="molecule type" value="Genomic_DNA"/>
</dbReference>
<feature type="transmembrane region" description="Helical" evidence="1">
    <location>
        <begin position="38"/>
        <end position="57"/>
    </location>
</feature>
<keyword evidence="1" id="KW-1133">Transmembrane helix</keyword>
<name>A0A7G6X8N1_9ACTN</name>
<keyword evidence="1" id="KW-0472">Membrane</keyword>
<reference evidence="2 3" key="2">
    <citation type="journal article" date="2020" name="Microbiol. Resour. Announc.">
        <title>Antarctic desert soil bacteria exhibit high novel natural product potential, evaluated through long-read genome sequencing and comparative genomics.</title>
        <authorList>
            <person name="Benaud N."/>
            <person name="Edwards R.J."/>
            <person name="Amos T.G."/>
            <person name="D'Agostino P.M."/>
            <person name="Gutierrez-Chavez C."/>
            <person name="Montgomery K."/>
            <person name="Nicetic I."/>
            <person name="Ferrari B.C."/>
        </authorList>
    </citation>
    <scope>NUCLEOTIDE SEQUENCE [LARGE SCALE GENOMIC DNA]</scope>
    <source>
        <strain evidence="2 3">SPB151</strain>
    </source>
</reference>
<dbReference type="KEGG" id="kqi:F1D05_37740"/>
<keyword evidence="3" id="KW-1185">Reference proteome</keyword>
<proteinExistence type="predicted"/>
<gene>
    <name evidence="2" type="ORF">F1D05_37740</name>
</gene>
<reference evidence="3" key="1">
    <citation type="submission" date="2019-09" db="EMBL/GenBank/DDBJ databases">
        <title>Antimicrobial potential of Antarctic Bacteria.</title>
        <authorList>
            <person name="Benaud N."/>
            <person name="Edwards R.J."/>
            <person name="Ferrari B.C."/>
        </authorList>
    </citation>
    <scope>NUCLEOTIDE SEQUENCE [LARGE SCALE GENOMIC DNA]</scope>
    <source>
        <strain evidence="3">SPB151</strain>
    </source>
</reference>
<dbReference type="RefSeq" id="WP_185445008.1">
    <property type="nucleotide sequence ID" value="NZ_CP043661.1"/>
</dbReference>
<sequence length="65" mass="6770">MTKETSIARVLVVLVFAPAGGLFGKAVAAAAAGSNWWPWLAGALVWLVVLGLAAVAVSNRLDEHR</sequence>
<evidence type="ECO:0000313" key="3">
    <source>
        <dbReference type="Proteomes" id="UP000515563"/>
    </source>
</evidence>
<dbReference type="Proteomes" id="UP000515563">
    <property type="component" value="Chromosome"/>
</dbReference>
<evidence type="ECO:0000256" key="1">
    <source>
        <dbReference type="SAM" id="Phobius"/>
    </source>
</evidence>
<keyword evidence="1" id="KW-0812">Transmembrane</keyword>
<protein>
    <submittedName>
        <fullName evidence="2">Uncharacterized protein</fullName>
    </submittedName>
</protein>